<keyword evidence="3" id="KW-1185">Reference proteome</keyword>
<dbReference type="AlphaFoldDB" id="A0AAV0PEY7"/>
<dbReference type="Proteomes" id="UP001154282">
    <property type="component" value="Unassembled WGS sequence"/>
</dbReference>
<proteinExistence type="predicted"/>
<protein>
    <submittedName>
        <fullName evidence="2">Uncharacterized protein</fullName>
    </submittedName>
</protein>
<comment type="caution">
    <text evidence="2">The sequence shown here is derived from an EMBL/GenBank/DDBJ whole genome shotgun (WGS) entry which is preliminary data.</text>
</comment>
<gene>
    <name evidence="2" type="ORF">LITE_LOCUS37972</name>
</gene>
<accession>A0AAV0PEY7</accession>
<sequence>MRLAAAPSAPIPPLIGFIERKLDEEEPPPSRGSLRSWGRAAARERTRDSMAVIGGLQRGEM</sequence>
<reference evidence="2" key="1">
    <citation type="submission" date="2022-08" db="EMBL/GenBank/DDBJ databases">
        <authorList>
            <person name="Gutierrez-Valencia J."/>
        </authorList>
    </citation>
    <scope>NUCLEOTIDE SEQUENCE</scope>
</reference>
<organism evidence="2 3">
    <name type="scientific">Linum tenue</name>
    <dbReference type="NCBI Taxonomy" id="586396"/>
    <lineage>
        <taxon>Eukaryota</taxon>
        <taxon>Viridiplantae</taxon>
        <taxon>Streptophyta</taxon>
        <taxon>Embryophyta</taxon>
        <taxon>Tracheophyta</taxon>
        <taxon>Spermatophyta</taxon>
        <taxon>Magnoliopsida</taxon>
        <taxon>eudicotyledons</taxon>
        <taxon>Gunneridae</taxon>
        <taxon>Pentapetalae</taxon>
        <taxon>rosids</taxon>
        <taxon>fabids</taxon>
        <taxon>Malpighiales</taxon>
        <taxon>Linaceae</taxon>
        <taxon>Linum</taxon>
    </lineage>
</organism>
<evidence type="ECO:0000256" key="1">
    <source>
        <dbReference type="SAM" id="MobiDB-lite"/>
    </source>
</evidence>
<evidence type="ECO:0000313" key="3">
    <source>
        <dbReference type="Proteomes" id="UP001154282"/>
    </source>
</evidence>
<feature type="region of interest" description="Disordered" evidence="1">
    <location>
        <begin position="20"/>
        <end position="42"/>
    </location>
</feature>
<dbReference type="EMBL" id="CAMGYJ010000008">
    <property type="protein sequence ID" value="CAI0468866.1"/>
    <property type="molecule type" value="Genomic_DNA"/>
</dbReference>
<evidence type="ECO:0000313" key="2">
    <source>
        <dbReference type="EMBL" id="CAI0468866.1"/>
    </source>
</evidence>
<name>A0AAV0PEY7_9ROSI</name>